<dbReference type="PROSITE" id="PS50197">
    <property type="entry name" value="BEACH"/>
    <property type="match status" value="1"/>
</dbReference>
<dbReference type="PROSITE" id="PS50294">
    <property type="entry name" value="WD_REPEATS_REGION"/>
    <property type="match status" value="1"/>
</dbReference>
<evidence type="ECO:0000259" key="2">
    <source>
        <dbReference type="PROSITE" id="PS50197"/>
    </source>
</evidence>
<reference evidence="3" key="1">
    <citation type="submission" date="2020-11" db="EMBL/GenBank/DDBJ databases">
        <authorList>
            <person name="Tran Van P."/>
        </authorList>
    </citation>
    <scope>NUCLEOTIDE SEQUENCE</scope>
</reference>
<feature type="domain" description="BEACH" evidence="2">
    <location>
        <begin position="1"/>
        <end position="278"/>
    </location>
</feature>
<dbReference type="Gene3D" id="2.130.10.10">
    <property type="entry name" value="YVTN repeat-like/Quinoprotein amine dehydrogenase"/>
    <property type="match status" value="1"/>
</dbReference>
<dbReference type="InterPro" id="IPR015943">
    <property type="entry name" value="WD40/YVTN_repeat-like_dom_sf"/>
</dbReference>
<dbReference type="GO" id="GO:0016020">
    <property type="term" value="C:membrane"/>
    <property type="evidence" value="ECO:0007669"/>
    <property type="project" value="TreeGrafter"/>
</dbReference>
<dbReference type="PROSITE" id="PS50082">
    <property type="entry name" value="WD_REPEATS_2"/>
    <property type="match status" value="1"/>
</dbReference>
<dbReference type="InterPro" id="IPR050865">
    <property type="entry name" value="BEACH_Domain"/>
</dbReference>
<protein>
    <recommendedName>
        <fullName evidence="2">BEACH domain-containing protein</fullName>
    </recommendedName>
</protein>
<sequence length="698" mass="77904">MAKASLARDVAAVAHGETLSCLWEGVDRVKCYWLALMSTPDRDSDPDLPFTGRIVYCESDALDHAVTEAGRTYNDLNQYPVFPWVLTNYESNELDLSLPSNYRDLSKEPFTTMFLALQGGKFDHPNRLFSSVSLSWKNCQRDTSDVKELIPEFFFLPEMLMNTNRYRLGQQEDGTAVGDIELPPWCSSPEEFVRINRMALESEFVSCQLHQWIDLIFGYKQRGPEAVRATNVFYYLTYEGSVDMDTITDPVMKEAIENQIRNFGQTPSQLLMEPHPPRSSAMHLSPMMFSSIPDDVCMTMKFVSNSPVCHISANTYPQLPLPSVVTVTTSQQFAVNRWNSTYAATVQSPSYAETPQTPTANLPLSMDPILSQTGNNSNPTLRRHLGDNFSQKLRIRSNCFVTTVDSRFLVACGFWDNSFRVFSTETAKIVQIVFGHYGVVTCLSRSECNITSDCYIASGSADCTVLLWHWNARTQTIVGEGEVPTPRATLTGHEQPVTSVVISAELGLVVSGSQNGPVLVHTTFGDLLRSLEAPSGFLSPENIAMSREGVIVVNYERGHIAAFTINGKRLRQESHNDNLQCLLLSRDGEYLMTGGDKGIVEVWRTFNLALLYAFPACDSSVRSLALTHDQKLFKEPFPDEVGTGNVASFKLGWCCLEKYNLCLNKFVPIVAIEAMQMYIILDSGPASPPLYLLHLSLT</sequence>
<accession>A0A7R9CZT8</accession>
<dbReference type="InterPro" id="IPR046851">
    <property type="entry name" value="NBCH_WD40"/>
</dbReference>
<evidence type="ECO:0000313" key="3">
    <source>
        <dbReference type="EMBL" id="CAD7405491.1"/>
    </source>
</evidence>
<dbReference type="InterPro" id="IPR001680">
    <property type="entry name" value="WD40_rpt"/>
</dbReference>
<dbReference type="Pfam" id="PF02138">
    <property type="entry name" value="Beach"/>
    <property type="match status" value="2"/>
</dbReference>
<dbReference type="InterPro" id="IPR036322">
    <property type="entry name" value="WD40_repeat_dom_sf"/>
</dbReference>
<organism evidence="3">
    <name type="scientific">Timema cristinae</name>
    <name type="common">Walking stick</name>
    <dbReference type="NCBI Taxonomy" id="61476"/>
    <lineage>
        <taxon>Eukaryota</taxon>
        <taxon>Metazoa</taxon>
        <taxon>Ecdysozoa</taxon>
        <taxon>Arthropoda</taxon>
        <taxon>Hexapoda</taxon>
        <taxon>Insecta</taxon>
        <taxon>Pterygota</taxon>
        <taxon>Neoptera</taxon>
        <taxon>Polyneoptera</taxon>
        <taxon>Phasmatodea</taxon>
        <taxon>Timematodea</taxon>
        <taxon>Timematoidea</taxon>
        <taxon>Timematidae</taxon>
        <taxon>Timema</taxon>
    </lineage>
</organism>
<dbReference type="Pfam" id="PF20426">
    <property type="entry name" value="NBCH_WD40"/>
    <property type="match status" value="1"/>
</dbReference>
<feature type="repeat" description="WD" evidence="1">
    <location>
        <begin position="572"/>
        <end position="603"/>
    </location>
</feature>
<dbReference type="SUPFAM" id="SSF81837">
    <property type="entry name" value="BEACH domain"/>
    <property type="match status" value="1"/>
</dbReference>
<dbReference type="GO" id="GO:0008104">
    <property type="term" value="P:intracellular protein localization"/>
    <property type="evidence" value="ECO:0007669"/>
    <property type="project" value="TreeGrafter"/>
</dbReference>
<name>A0A7R9CZT8_TIMCR</name>
<dbReference type="EMBL" id="OC319463">
    <property type="protein sequence ID" value="CAD7405491.1"/>
    <property type="molecule type" value="Genomic_DNA"/>
</dbReference>
<evidence type="ECO:0000256" key="1">
    <source>
        <dbReference type="PROSITE-ProRule" id="PRU00221"/>
    </source>
</evidence>
<dbReference type="CDD" id="cd06071">
    <property type="entry name" value="Beach"/>
    <property type="match status" value="1"/>
</dbReference>
<dbReference type="AlphaFoldDB" id="A0A7R9CZT8"/>
<dbReference type="GO" id="GO:0005829">
    <property type="term" value="C:cytosol"/>
    <property type="evidence" value="ECO:0007669"/>
    <property type="project" value="TreeGrafter"/>
</dbReference>
<proteinExistence type="predicted"/>
<dbReference type="PANTHER" id="PTHR13743">
    <property type="entry name" value="BEIGE/BEACH-RELATED"/>
    <property type="match status" value="1"/>
</dbReference>
<dbReference type="InterPro" id="IPR036372">
    <property type="entry name" value="BEACH_dom_sf"/>
</dbReference>
<dbReference type="SMART" id="SM00320">
    <property type="entry name" value="WD40"/>
    <property type="match status" value="3"/>
</dbReference>
<dbReference type="GO" id="GO:0019901">
    <property type="term" value="F:protein kinase binding"/>
    <property type="evidence" value="ECO:0007669"/>
    <property type="project" value="TreeGrafter"/>
</dbReference>
<dbReference type="PANTHER" id="PTHR13743:SF162">
    <property type="entry name" value="NEUROBEACHIN"/>
    <property type="match status" value="1"/>
</dbReference>
<keyword evidence="1" id="KW-0853">WD repeat</keyword>
<dbReference type="SMART" id="SM01026">
    <property type="entry name" value="Beach"/>
    <property type="match status" value="1"/>
</dbReference>
<dbReference type="Gene3D" id="1.10.1540.10">
    <property type="entry name" value="BEACH domain"/>
    <property type="match status" value="2"/>
</dbReference>
<dbReference type="SUPFAM" id="SSF50978">
    <property type="entry name" value="WD40 repeat-like"/>
    <property type="match status" value="1"/>
</dbReference>
<gene>
    <name evidence="3" type="ORF">TCEB3V08_LOCUS8000</name>
</gene>
<dbReference type="InterPro" id="IPR000409">
    <property type="entry name" value="BEACH_dom"/>
</dbReference>